<dbReference type="InterPro" id="IPR028307">
    <property type="entry name" value="Lin-54_fam"/>
</dbReference>
<dbReference type="PROSITE" id="PS51634">
    <property type="entry name" value="CRC"/>
    <property type="match status" value="1"/>
</dbReference>
<keyword evidence="3" id="KW-0539">Nucleus</keyword>
<feature type="domain" description="CRC" evidence="5">
    <location>
        <begin position="531"/>
        <end position="673"/>
    </location>
</feature>
<evidence type="ECO:0000313" key="6">
    <source>
        <dbReference type="EMBL" id="CAD7649353.1"/>
    </source>
</evidence>
<dbReference type="EMBL" id="CAJPVJ010003586">
    <property type="protein sequence ID" value="CAG2167747.1"/>
    <property type="molecule type" value="Genomic_DNA"/>
</dbReference>
<name>A0A7R9QL28_9ACAR</name>
<reference evidence="6" key="1">
    <citation type="submission" date="2020-11" db="EMBL/GenBank/DDBJ databases">
        <authorList>
            <person name="Tran Van P."/>
        </authorList>
    </citation>
    <scope>NUCLEOTIDE SEQUENCE</scope>
</reference>
<dbReference type="AlphaFoldDB" id="A0A7R9QL28"/>
<evidence type="ECO:0000256" key="4">
    <source>
        <dbReference type="SAM" id="MobiDB-lite"/>
    </source>
</evidence>
<dbReference type="PANTHER" id="PTHR12446:SF34">
    <property type="entry name" value="PROTEIN LIN-54 HOMOLOG"/>
    <property type="match status" value="1"/>
</dbReference>
<dbReference type="SMART" id="SM01114">
    <property type="entry name" value="CXC"/>
    <property type="match status" value="2"/>
</dbReference>
<dbReference type="GO" id="GO:0005634">
    <property type="term" value="C:nucleus"/>
    <property type="evidence" value="ECO:0007669"/>
    <property type="project" value="UniProtKB-SubCell"/>
</dbReference>
<evidence type="ECO:0000256" key="3">
    <source>
        <dbReference type="ARBA" id="ARBA00023242"/>
    </source>
</evidence>
<comment type="similarity">
    <text evidence="2">Belongs to the lin-54 family.</text>
</comment>
<evidence type="ECO:0000259" key="5">
    <source>
        <dbReference type="PROSITE" id="PS51634"/>
    </source>
</evidence>
<evidence type="ECO:0000256" key="2">
    <source>
        <dbReference type="ARBA" id="ARBA00007267"/>
    </source>
</evidence>
<dbReference type="EMBL" id="OC918411">
    <property type="protein sequence ID" value="CAD7649353.1"/>
    <property type="molecule type" value="Genomic_DNA"/>
</dbReference>
<evidence type="ECO:0000256" key="1">
    <source>
        <dbReference type="ARBA" id="ARBA00004123"/>
    </source>
</evidence>
<keyword evidence="7" id="KW-1185">Reference proteome</keyword>
<feature type="region of interest" description="Disordered" evidence="4">
    <location>
        <begin position="111"/>
        <end position="144"/>
    </location>
</feature>
<accession>A0A7R9QL28</accession>
<dbReference type="InterPro" id="IPR033467">
    <property type="entry name" value="Tesmin/TSO1-like_CXC"/>
</dbReference>
<feature type="compositionally biased region" description="Polar residues" evidence="4">
    <location>
        <begin position="111"/>
        <end position="120"/>
    </location>
</feature>
<evidence type="ECO:0000313" key="7">
    <source>
        <dbReference type="Proteomes" id="UP000728032"/>
    </source>
</evidence>
<feature type="non-terminal residue" evidence="6">
    <location>
        <position position="1"/>
    </location>
</feature>
<dbReference type="Proteomes" id="UP000728032">
    <property type="component" value="Unassembled WGS sequence"/>
</dbReference>
<dbReference type="Pfam" id="PF03638">
    <property type="entry name" value="TCR"/>
    <property type="match status" value="2"/>
</dbReference>
<sequence>MNKNILIYSKSQNSSSTDNDLAFTSQDLNDLAIRIGADLGLPDINDIHVVDESVNHDILANVDQSQEHMNREGDIDMDTIVIETINEVDMSDAIVFGNVGNDVTISSSNPFDRQIPTLSGPSGAPKAGGIGRRPRTGGPAKIRAPHPQTQLIQSISTSQPSQQIRFANTFTTQPQIIPINALSLGQLNASQVMTTSVAQPTKAQTTTKTKIIKKAPIVSTDIQSNQTPDTSTLKVIYTSQGQQIVFSPSKQSTSLNSNTTVVSLGANTGVAPPGKVLLRPVGQAFSKGMATMNAGQQQPQQVIILSPLKATGGVGVSSIAAANKILPLKPQPIIAAKSPQRVLAPAPTQQKIAISKASTDIKPVQLIRVVPISSAQTSQQMSSISSNKFVPLRPIAPNTSVRAIAPIPQSTHRFLVPTSTVKAGVPSLTTVTATSTVSQTTFLTTSGASNSGQLFMLQNPMMKITPTTTSVSSPTAKTVSFATATAQRTNFVPIAPSPLTASSSVNTLSAAQISSLKIPNGSAKPVEDPNQRKPCNCTKSQCLKLYCDCFANGEFCSSCNCISCHNSLDHEEDRQKAIRQCLERNPHAFHPKIGKGRAGDTERRHTKGCNCRRSGCLKNYSIGKGRAGDTERRHTKGCNCRRSGCLKNYCECYEAKILCSSLCKCCGCKNFEESFERKTLMHLADAAEVRSAQQNVATKNRLWSSDFKPKLPIRVDGDRLPCSFITPEVIEATCQCLLAQAEQGERVGIDLKQIEKL</sequence>
<proteinExistence type="inferred from homology"/>
<protein>
    <recommendedName>
        <fullName evidence="5">CRC domain-containing protein</fullName>
    </recommendedName>
</protein>
<organism evidence="6">
    <name type="scientific">Oppiella nova</name>
    <dbReference type="NCBI Taxonomy" id="334625"/>
    <lineage>
        <taxon>Eukaryota</taxon>
        <taxon>Metazoa</taxon>
        <taxon>Ecdysozoa</taxon>
        <taxon>Arthropoda</taxon>
        <taxon>Chelicerata</taxon>
        <taxon>Arachnida</taxon>
        <taxon>Acari</taxon>
        <taxon>Acariformes</taxon>
        <taxon>Sarcoptiformes</taxon>
        <taxon>Oribatida</taxon>
        <taxon>Brachypylina</taxon>
        <taxon>Oppioidea</taxon>
        <taxon>Oppiidae</taxon>
        <taxon>Oppiella</taxon>
    </lineage>
</organism>
<gene>
    <name evidence="6" type="ORF">ONB1V03_LOCUS7244</name>
</gene>
<dbReference type="InterPro" id="IPR005172">
    <property type="entry name" value="CRC"/>
</dbReference>
<dbReference type="OrthoDB" id="6283463at2759"/>
<dbReference type="GO" id="GO:0006355">
    <property type="term" value="P:regulation of DNA-templated transcription"/>
    <property type="evidence" value="ECO:0007669"/>
    <property type="project" value="TreeGrafter"/>
</dbReference>
<dbReference type="PANTHER" id="PTHR12446">
    <property type="entry name" value="TESMIN/TSO1-RELATED"/>
    <property type="match status" value="1"/>
</dbReference>
<comment type="subcellular location">
    <subcellularLocation>
        <location evidence="1">Nucleus</location>
    </subcellularLocation>
</comment>